<dbReference type="Gene3D" id="3.40.50.1400">
    <property type="match status" value="1"/>
</dbReference>
<dbReference type="PANTHER" id="PTHR33542">
    <property type="entry name" value="SIROHYDROCHLORIN FERROCHELATASE, CHLOROPLASTIC"/>
    <property type="match status" value="1"/>
</dbReference>
<dbReference type="GO" id="GO:0016829">
    <property type="term" value="F:lyase activity"/>
    <property type="evidence" value="ECO:0007669"/>
    <property type="project" value="UniProtKB-KW"/>
</dbReference>
<dbReference type="Gramene" id="Kaladp0671s0018.1.v1.1">
    <property type="protein sequence ID" value="Kaladp0671s0018.1.v1.1"/>
    <property type="gene ID" value="Kaladp0671s0018.v1.1"/>
</dbReference>
<dbReference type="AlphaFoldDB" id="A0A7N0VFB2"/>
<sequence length="215" mass="23280">MNSSCIASPPILQRSIVIRNEWINQIGDFHGIREVPTSSRKSTVAPVRVSLGSGNAALGKRLTAGVGERDGVIIVDHGSRRQASNLMLNEFVAMFRDRTGYSIVEPAHMELAKPSIKDAYTSCVQKGANRVIVSPFFLLPGRHWQQDIPSLAAEAAKDHPGVSYIVTAPLGLHELLVDVMDDRINHCLSHVAGEAGECAVCLGTGKCQMRRTAEV</sequence>
<dbReference type="OMA" id="FNSCVQQ"/>
<evidence type="ECO:0000313" key="3">
    <source>
        <dbReference type="EnsemblPlants" id="Kaladp0671s0018.1.v1.1"/>
    </source>
</evidence>
<keyword evidence="2" id="KW-0456">Lyase</keyword>
<dbReference type="CDD" id="cd03416">
    <property type="entry name" value="CbiX_SirB_N"/>
    <property type="match status" value="1"/>
</dbReference>
<evidence type="ECO:0000256" key="1">
    <source>
        <dbReference type="ARBA" id="ARBA00022723"/>
    </source>
</evidence>
<accession>A0A7N0VFB2</accession>
<dbReference type="EnsemblPlants" id="Kaladp0671s0018.1.v1.1">
    <property type="protein sequence ID" value="Kaladp0671s0018.1.v1.1"/>
    <property type="gene ID" value="Kaladp0671s0018.v1.1"/>
</dbReference>
<evidence type="ECO:0000256" key="2">
    <source>
        <dbReference type="ARBA" id="ARBA00023239"/>
    </source>
</evidence>
<proteinExistence type="predicted"/>
<evidence type="ECO:0000313" key="4">
    <source>
        <dbReference type="Proteomes" id="UP000594263"/>
    </source>
</evidence>
<dbReference type="SUPFAM" id="SSF53800">
    <property type="entry name" value="Chelatase"/>
    <property type="match status" value="1"/>
</dbReference>
<organism evidence="3 4">
    <name type="scientific">Kalanchoe fedtschenkoi</name>
    <name type="common">Lavender scallops</name>
    <name type="synonym">South American air plant</name>
    <dbReference type="NCBI Taxonomy" id="63787"/>
    <lineage>
        <taxon>Eukaryota</taxon>
        <taxon>Viridiplantae</taxon>
        <taxon>Streptophyta</taxon>
        <taxon>Embryophyta</taxon>
        <taxon>Tracheophyta</taxon>
        <taxon>Spermatophyta</taxon>
        <taxon>Magnoliopsida</taxon>
        <taxon>eudicotyledons</taxon>
        <taxon>Gunneridae</taxon>
        <taxon>Pentapetalae</taxon>
        <taxon>Saxifragales</taxon>
        <taxon>Crassulaceae</taxon>
        <taxon>Kalanchoe</taxon>
    </lineage>
</organism>
<reference evidence="3" key="1">
    <citation type="submission" date="2021-01" db="UniProtKB">
        <authorList>
            <consortium name="EnsemblPlants"/>
        </authorList>
    </citation>
    <scope>IDENTIFICATION</scope>
</reference>
<dbReference type="Pfam" id="PF01903">
    <property type="entry name" value="CbiX"/>
    <property type="match status" value="1"/>
</dbReference>
<keyword evidence="1" id="KW-0479">Metal-binding</keyword>
<dbReference type="Proteomes" id="UP000594263">
    <property type="component" value="Unplaced"/>
</dbReference>
<name>A0A7N0VFB2_KALFE</name>
<protein>
    <recommendedName>
        <fullName evidence="5">Sirohydrochlorin ferrochelatase</fullName>
    </recommendedName>
</protein>
<evidence type="ECO:0008006" key="5">
    <source>
        <dbReference type="Google" id="ProtNLM"/>
    </source>
</evidence>
<dbReference type="PANTHER" id="PTHR33542:SF3">
    <property type="entry name" value="SIROHYDROCHLORIN FERROCHELATASE, CHLOROPLASTIC"/>
    <property type="match status" value="1"/>
</dbReference>
<dbReference type="GO" id="GO:0046872">
    <property type="term" value="F:metal ion binding"/>
    <property type="evidence" value="ECO:0007669"/>
    <property type="project" value="UniProtKB-KW"/>
</dbReference>
<dbReference type="InterPro" id="IPR002762">
    <property type="entry name" value="CbiX-like"/>
</dbReference>
<keyword evidence="4" id="KW-1185">Reference proteome</keyword>
<dbReference type="InterPro" id="IPR050963">
    <property type="entry name" value="Sirohydro_Cobaltochel/CbiX"/>
</dbReference>